<name>A0A1Y1VN25_9FUNG</name>
<dbReference type="EMBL" id="MCFH01000001">
    <property type="protein sequence ID" value="ORX60828.1"/>
    <property type="molecule type" value="Genomic_DNA"/>
</dbReference>
<sequence length="109" mass="13030">MTDNKNKYLGGFQGYISSNSFNITLFHNDDFIYSIPITATKKWKSEDLSKRNEIINNRPVDVLFEWKRIDKSIQQTDSEEYKTVSLKIHEIRKDYQYNKNNNRDRNSSK</sequence>
<organism evidence="1 2">
    <name type="scientific">Piromyces finnis</name>
    <dbReference type="NCBI Taxonomy" id="1754191"/>
    <lineage>
        <taxon>Eukaryota</taxon>
        <taxon>Fungi</taxon>
        <taxon>Fungi incertae sedis</taxon>
        <taxon>Chytridiomycota</taxon>
        <taxon>Chytridiomycota incertae sedis</taxon>
        <taxon>Neocallimastigomycetes</taxon>
        <taxon>Neocallimastigales</taxon>
        <taxon>Neocallimastigaceae</taxon>
        <taxon>Piromyces</taxon>
    </lineage>
</organism>
<proteinExistence type="predicted"/>
<evidence type="ECO:0000313" key="1">
    <source>
        <dbReference type="EMBL" id="ORX60828.1"/>
    </source>
</evidence>
<reference evidence="1 2" key="2">
    <citation type="submission" date="2016-08" db="EMBL/GenBank/DDBJ databases">
        <title>Pervasive Adenine N6-methylation of Active Genes in Fungi.</title>
        <authorList>
            <consortium name="DOE Joint Genome Institute"/>
            <person name="Mondo S.J."/>
            <person name="Dannebaum R.O."/>
            <person name="Kuo R.C."/>
            <person name="Labutti K."/>
            <person name="Haridas S."/>
            <person name="Kuo A."/>
            <person name="Salamov A."/>
            <person name="Ahrendt S.R."/>
            <person name="Lipzen A."/>
            <person name="Sullivan W."/>
            <person name="Andreopoulos W.B."/>
            <person name="Clum A."/>
            <person name="Lindquist E."/>
            <person name="Daum C."/>
            <person name="Ramamoorthy G.K."/>
            <person name="Gryganskyi A."/>
            <person name="Culley D."/>
            <person name="Magnuson J.K."/>
            <person name="James T.Y."/>
            <person name="O'Malley M.A."/>
            <person name="Stajich J.E."/>
            <person name="Spatafora J.W."/>
            <person name="Visel A."/>
            <person name="Grigoriev I.V."/>
        </authorList>
    </citation>
    <scope>NUCLEOTIDE SEQUENCE [LARGE SCALE GENOMIC DNA]</scope>
    <source>
        <strain evidence="2">finn</strain>
    </source>
</reference>
<comment type="caution">
    <text evidence="1">The sequence shown here is derived from an EMBL/GenBank/DDBJ whole genome shotgun (WGS) entry which is preliminary data.</text>
</comment>
<keyword evidence="2" id="KW-1185">Reference proteome</keyword>
<reference evidence="1 2" key="1">
    <citation type="submission" date="2016-08" db="EMBL/GenBank/DDBJ databases">
        <title>Genomes of anaerobic fungi encode conserved fungal cellulosomes for biomass hydrolysis.</title>
        <authorList>
            <consortium name="DOE Joint Genome Institute"/>
            <person name="Haitjema C.H."/>
            <person name="Gilmore S.P."/>
            <person name="Henske J.K."/>
            <person name="Solomon K.V."/>
            <person name="De Groot R."/>
            <person name="Kuo A."/>
            <person name="Mondo S.J."/>
            <person name="Salamov A.A."/>
            <person name="Labutti K."/>
            <person name="Zhao Z."/>
            <person name="Chiniquy J."/>
            <person name="Barry K."/>
            <person name="Brewer H.M."/>
            <person name="Purvine S.O."/>
            <person name="Wright A.T."/>
            <person name="Boxma B."/>
            <person name="Van Alen T."/>
            <person name="Hackstein J.H."/>
            <person name="Baker S.E."/>
            <person name="Grigoriev I.V."/>
            <person name="O'Malley M.A."/>
        </authorList>
    </citation>
    <scope>NUCLEOTIDE SEQUENCE [LARGE SCALE GENOMIC DNA]</scope>
    <source>
        <strain evidence="2">finn</strain>
    </source>
</reference>
<dbReference type="Proteomes" id="UP000193719">
    <property type="component" value="Unassembled WGS sequence"/>
</dbReference>
<gene>
    <name evidence="1" type="ORF">BCR36DRAFT_365417</name>
</gene>
<accession>A0A1Y1VN25</accession>
<dbReference type="AlphaFoldDB" id="A0A1Y1VN25"/>
<evidence type="ECO:0000313" key="2">
    <source>
        <dbReference type="Proteomes" id="UP000193719"/>
    </source>
</evidence>
<protein>
    <submittedName>
        <fullName evidence="1">Uncharacterized protein</fullName>
    </submittedName>
</protein>